<evidence type="ECO:0000256" key="1">
    <source>
        <dbReference type="SAM" id="SignalP"/>
    </source>
</evidence>
<protein>
    <recommendedName>
        <fullName evidence="3">Secreted protein</fullName>
    </recommendedName>
</protein>
<sequence length="100" mass="11765">MVTHISLLFLLMEYCHLARNAFLMRAVLTRYVPRPPDPTQRYINNQIQSQKHIFTSYMELNSNYITMIKFDLPLARLGHLSLCCPKSHTSWRLRRRGGDG</sequence>
<dbReference type="AlphaFoldDB" id="A0A0E9X5R9"/>
<keyword evidence="1" id="KW-0732">Signal</keyword>
<feature type="signal peptide" evidence="1">
    <location>
        <begin position="1"/>
        <end position="20"/>
    </location>
</feature>
<accession>A0A0E9X5R9</accession>
<feature type="chain" id="PRO_5002434844" description="Secreted protein" evidence="1">
    <location>
        <begin position="21"/>
        <end position="100"/>
    </location>
</feature>
<reference evidence="2" key="2">
    <citation type="journal article" date="2015" name="Fish Shellfish Immunol.">
        <title>Early steps in the European eel (Anguilla anguilla)-Vibrio vulnificus interaction in the gills: Role of the RtxA13 toxin.</title>
        <authorList>
            <person name="Callol A."/>
            <person name="Pajuelo D."/>
            <person name="Ebbesson L."/>
            <person name="Teles M."/>
            <person name="MacKenzie S."/>
            <person name="Amaro C."/>
        </authorList>
    </citation>
    <scope>NUCLEOTIDE SEQUENCE</scope>
</reference>
<organism evidence="2">
    <name type="scientific">Anguilla anguilla</name>
    <name type="common">European freshwater eel</name>
    <name type="synonym">Muraena anguilla</name>
    <dbReference type="NCBI Taxonomy" id="7936"/>
    <lineage>
        <taxon>Eukaryota</taxon>
        <taxon>Metazoa</taxon>
        <taxon>Chordata</taxon>
        <taxon>Craniata</taxon>
        <taxon>Vertebrata</taxon>
        <taxon>Euteleostomi</taxon>
        <taxon>Actinopterygii</taxon>
        <taxon>Neopterygii</taxon>
        <taxon>Teleostei</taxon>
        <taxon>Anguilliformes</taxon>
        <taxon>Anguillidae</taxon>
        <taxon>Anguilla</taxon>
    </lineage>
</organism>
<evidence type="ECO:0008006" key="3">
    <source>
        <dbReference type="Google" id="ProtNLM"/>
    </source>
</evidence>
<reference evidence="2" key="1">
    <citation type="submission" date="2014-11" db="EMBL/GenBank/DDBJ databases">
        <authorList>
            <person name="Amaro Gonzalez C."/>
        </authorList>
    </citation>
    <scope>NUCLEOTIDE SEQUENCE</scope>
</reference>
<proteinExistence type="predicted"/>
<name>A0A0E9X5R9_ANGAN</name>
<dbReference type="EMBL" id="GBXM01010633">
    <property type="protein sequence ID" value="JAH97944.1"/>
    <property type="molecule type" value="Transcribed_RNA"/>
</dbReference>
<evidence type="ECO:0000313" key="2">
    <source>
        <dbReference type="EMBL" id="JAH97944.1"/>
    </source>
</evidence>